<dbReference type="SUPFAM" id="SSF54373">
    <property type="entry name" value="FAD-linked reductases, C-terminal domain"/>
    <property type="match status" value="1"/>
</dbReference>
<evidence type="ECO:0000256" key="3">
    <source>
        <dbReference type="ARBA" id="ARBA00022630"/>
    </source>
</evidence>
<evidence type="ECO:0000256" key="1">
    <source>
        <dbReference type="ARBA" id="ARBA00001974"/>
    </source>
</evidence>
<dbReference type="InterPro" id="IPR051473">
    <property type="entry name" value="P2Ox-like"/>
</dbReference>
<dbReference type="Pfam" id="PF00732">
    <property type="entry name" value="GMC_oxred_N"/>
    <property type="match status" value="1"/>
</dbReference>
<evidence type="ECO:0000313" key="8">
    <source>
        <dbReference type="EMBL" id="MCQ4165453.1"/>
    </source>
</evidence>
<comment type="similarity">
    <text evidence="2">Belongs to the GMC oxidoreductase family.</text>
</comment>
<keyword evidence="3" id="KW-0285">Flavoprotein</keyword>
<comment type="caution">
    <text evidence="8">The sequence shown here is derived from an EMBL/GenBank/DDBJ whole genome shotgun (WGS) entry which is preliminary data.</text>
</comment>
<protein>
    <submittedName>
        <fullName evidence="8">GMC family oxidoreductase</fullName>
    </submittedName>
</protein>
<reference evidence="8" key="1">
    <citation type="submission" date="2022-07" db="EMBL/GenBank/DDBJ databases">
        <title>Tahibacter sp., a new gammaproteobacterium isolated from the silt sample collected at pig farm.</title>
        <authorList>
            <person name="Chen H."/>
        </authorList>
    </citation>
    <scope>NUCLEOTIDE SEQUENCE</scope>
    <source>
        <strain evidence="8">P2K</strain>
    </source>
</reference>
<keyword evidence="4" id="KW-0274">FAD</keyword>
<dbReference type="PANTHER" id="PTHR42784:SF1">
    <property type="entry name" value="PYRANOSE 2-OXIDASE"/>
    <property type="match status" value="1"/>
</dbReference>
<dbReference type="Gene3D" id="3.50.50.60">
    <property type="entry name" value="FAD/NAD(P)-binding domain"/>
    <property type="match status" value="2"/>
</dbReference>
<dbReference type="Pfam" id="PF05199">
    <property type="entry name" value="GMC_oxred_C"/>
    <property type="match status" value="1"/>
</dbReference>
<dbReference type="InterPro" id="IPR036188">
    <property type="entry name" value="FAD/NAD-bd_sf"/>
</dbReference>
<dbReference type="InterPro" id="IPR007867">
    <property type="entry name" value="GMC_OxRtase_C"/>
</dbReference>
<accession>A0ABT1QT38</accession>
<name>A0ABT1QT38_9GAMM</name>
<feature type="domain" description="Glucose-methanol-choline oxidoreductase N-terminal" evidence="6">
    <location>
        <begin position="220"/>
        <end position="320"/>
    </location>
</feature>
<evidence type="ECO:0000259" key="6">
    <source>
        <dbReference type="Pfam" id="PF00732"/>
    </source>
</evidence>
<dbReference type="RefSeq" id="WP_255914642.1">
    <property type="nucleotide sequence ID" value="NZ_JANFQO010000010.1"/>
</dbReference>
<dbReference type="PANTHER" id="PTHR42784">
    <property type="entry name" value="PYRANOSE 2-OXIDASE"/>
    <property type="match status" value="1"/>
</dbReference>
<evidence type="ECO:0000256" key="2">
    <source>
        <dbReference type="ARBA" id="ARBA00010790"/>
    </source>
</evidence>
<dbReference type="SUPFAM" id="SSF51905">
    <property type="entry name" value="FAD/NAD(P)-binding domain"/>
    <property type="match status" value="1"/>
</dbReference>
<keyword evidence="9" id="KW-1185">Reference proteome</keyword>
<sequence>MKHEFDTEIVVVGSGATGGWACKTLVEAGIDVILLEAGAQPRAQDCPADWWYEPGSRLESAPSPNGRQFVQQTEPAYRTSNSHLWVDDVENPYLSGDGSPFVWLRSRSAGGRSNLWAGQSWRISEREFAAPDLDGFGMRWPVRYTDLAADYDEVERFHALSGSRDGIAEIPDQIVHSAAVLSDAERGLVQAVQQRWGRKAIAGRVASSERCEFPGAGKWPRSSSLGSTLPAALASGRLKIVYNAVVSHIDTDQAGARVETVGYIDAATGRESRIRAKAVMLCASTVESTRILLNSRSPRRHAEGLGNSSGALGRFLMDHTASFAVGSVPTGGGSDESTFHAGANGLLLPRFERACGRPDFLRSYSVWAALGRPAGNGANALLVAVGEMLPYADNRITLDPAKVDRWGLPVPRIECSLRDNEKRMQAHQKSTLVEVARAAGMTLALPPVGGLPGSMIHEVGTARMGKEAASSFCNAYAQSWDLPNLFVPDGACWTTSAFQNPTLTMMALARRSSSYAARWLRSTAY</sequence>
<comment type="cofactor">
    <cofactor evidence="1">
        <name>FAD</name>
        <dbReference type="ChEBI" id="CHEBI:57692"/>
    </cofactor>
</comment>
<evidence type="ECO:0000313" key="9">
    <source>
        <dbReference type="Proteomes" id="UP001165498"/>
    </source>
</evidence>
<gene>
    <name evidence="8" type="ORF">NM961_12105</name>
</gene>
<organism evidence="8 9">
    <name type="scientific">Tahibacter harae</name>
    <dbReference type="NCBI Taxonomy" id="2963937"/>
    <lineage>
        <taxon>Bacteria</taxon>
        <taxon>Pseudomonadati</taxon>
        <taxon>Pseudomonadota</taxon>
        <taxon>Gammaproteobacteria</taxon>
        <taxon>Lysobacterales</taxon>
        <taxon>Rhodanobacteraceae</taxon>
        <taxon>Tahibacter</taxon>
    </lineage>
</organism>
<proteinExistence type="inferred from homology"/>
<evidence type="ECO:0000256" key="4">
    <source>
        <dbReference type="ARBA" id="ARBA00022827"/>
    </source>
</evidence>
<keyword evidence="5" id="KW-0560">Oxidoreductase</keyword>
<evidence type="ECO:0000259" key="7">
    <source>
        <dbReference type="Pfam" id="PF05199"/>
    </source>
</evidence>
<evidence type="ECO:0000256" key="5">
    <source>
        <dbReference type="ARBA" id="ARBA00023002"/>
    </source>
</evidence>
<dbReference type="InterPro" id="IPR000172">
    <property type="entry name" value="GMC_OxRdtase_N"/>
</dbReference>
<dbReference type="EMBL" id="JANFQO010000010">
    <property type="protein sequence ID" value="MCQ4165453.1"/>
    <property type="molecule type" value="Genomic_DNA"/>
</dbReference>
<feature type="domain" description="Glucose-methanol-choline oxidoreductase C-terminal" evidence="7">
    <location>
        <begin position="390"/>
        <end position="509"/>
    </location>
</feature>
<dbReference type="Proteomes" id="UP001165498">
    <property type="component" value="Unassembled WGS sequence"/>
</dbReference>